<dbReference type="AlphaFoldDB" id="A0A2G5UQ06"/>
<evidence type="ECO:0000313" key="3">
    <source>
        <dbReference type="Proteomes" id="UP000230233"/>
    </source>
</evidence>
<accession>A0A2G5UQ06</accession>
<evidence type="ECO:0000256" key="1">
    <source>
        <dbReference type="SAM" id="MobiDB-lite"/>
    </source>
</evidence>
<dbReference type="EMBL" id="PDUG01000003">
    <property type="protein sequence ID" value="PIC41647.1"/>
    <property type="molecule type" value="Genomic_DNA"/>
</dbReference>
<comment type="caution">
    <text evidence="2">The sequence shown here is derived from an EMBL/GenBank/DDBJ whole genome shotgun (WGS) entry which is preliminary data.</text>
</comment>
<name>A0A2G5UQ06_9PELO</name>
<sequence length="87" mass="10145">MTKKIQNTRDVQSSMSRRKPCSSPNSVRQRLSRCEKGEKIRMSHDSSIHLPCSCAMGPFDNAEQLERANMIEYNLIFLYFLTLENKF</sequence>
<gene>
    <name evidence="2" type="primary">Cnig_chr_III.g8993</name>
    <name evidence="2" type="ORF">B9Z55_008993</name>
</gene>
<organism evidence="2 3">
    <name type="scientific">Caenorhabditis nigoni</name>
    <dbReference type="NCBI Taxonomy" id="1611254"/>
    <lineage>
        <taxon>Eukaryota</taxon>
        <taxon>Metazoa</taxon>
        <taxon>Ecdysozoa</taxon>
        <taxon>Nematoda</taxon>
        <taxon>Chromadorea</taxon>
        <taxon>Rhabditida</taxon>
        <taxon>Rhabditina</taxon>
        <taxon>Rhabditomorpha</taxon>
        <taxon>Rhabditoidea</taxon>
        <taxon>Rhabditidae</taxon>
        <taxon>Peloderinae</taxon>
        <taxon>Caenorhabditis</taxon>
    </lineage>
</organism>
<protein>
    <submittedName>
        <fullName evidence="2">Uncharacterized protein</fullName>
    </submittedName>
</protein>
<feature type="compositionally biased region" description="Polar residues" evidence="1">
    <location>
        <begin position="1"/>
        <end position="15"/>
    </location>
</feature>
<keyword evidence="3" id="KW-1185">Reference proteome</keyword>
<feature type="region of interest" description="Disordered" evidence="1">
    <location>
        <begin position="1"/>
        <end position="38"/>
    </location>
</feature>
<dbReference type="Proteomes" id="UP000230233">
    <property type="component" value="Chromosome III"/>
</dbReference>
<evidence type="ECO:0000313" key="2">
    <source>
        <dbReference type="EMBL" id="PIC41647.1"/>
    </source>
</evidence>
<proteinExistence type="predicted"/>
<reference evidence="3" key="1">
    <citation type="submission" date="2017-10" db="EMBL/GenBank/DDBJ databases">
        <title>Rapid genome shrinkage in a self-fertile nematode reveals novel sperm competition proteins.</title>
        <authorList>
            <person name="Yin D."/>
            <person name="Schwarz E.M."/>
            <person name="Thomas C.G."/>
            <person name="Felde R.L."/>
            <person name="Korf I.F."/>
            <person name="Cutter A.D."/>
            <person name="Schartner C.M."/>
            <person name="Ralston E.J."/>
            <person name="Meyer B.J."/>
            <person name="Haag E.S."/>
        </authorList>
    </citation>
    <scope>NUCLEOTIDE SEQUENCE [LARGE SCALE GENOMIC DNA]</scope>
    <source>
        <strain evidence="3">JU1422</strain>
    </source>
</reference>